<feature type="domain" description="DJ-1/PfpI" evidence="1">
    <location>
        <begin position="1"/>
        <end position="152"/>
    </location>
</feature>
<dbReference type="PANTHER" id="PTHR43130:SF3">
    <property type="entry name" value="HTH-TYPE TRANSCRIPTIONAL REGULATOR RV1931C"/>
    <property type="match status" value="1"/>
</dbReference>
<name>A0A4R0KLH0_9ACTN</name>
<comment type="caution">
    <text evidence="2">The sequence shown here is derived from an EMBL/GenBank/DDBJ whole genome shotgun (WGS) entry which is preliminary data.</text>
</comment>
<dbReference type="AlphaFoldDB" id="A0A4R0KLH0"/>
<sequence length="200" mass="21438">MRIDVLMFEGVAEVDALSTYAVFANAKRRGLAVDPRLVTADGATEVTGCYGTTFAGLEPWSPRTARVLAVSGGWILEEIERGVIPRQLAEAKRAGGNDLVLAGIDSGALLLGAAGLIEGRPATTHRADYERLKQWAELVDARIVDDGDLVTCGSGWFAGVDLAYWLLERELGAAAEVVAMEQWIGRDRQGTVWRPAAGKV</sequence>
<organism evidence="2 3">
    <name type="scientific">Kribbella pittospori</name>
    <dbReference type="NCBI Taxonomy" id="722689"/>
    <lineage>
        <taxon>Bacteria</taxon>
        <taxon>Bacillati</taxon>
        <taxon>Actinomycetota</taxon>
        <taxon>Actinomycetes</taxon>
        <taxon>Propionibacteriales</taxon>
        <taxon>Kribbellaceae</taxon>
        <taxon>Kribbella</taxon>
    </lineage>
</organism>
<accession>A0A4R0KLH0</accession>
<evidence type="ECO:0000313" key="2">
    <source>
        <dbReference type="EMBL" id="TCC59666.1"/>
    </source>
</evidence>
<dbReference type="InterPro" id="IPR052158">
    <property type="entry name" value="INH-QAR"/>
</dbReference>
<proteinExistence type="predicted"/>
<protein>
    <submittedName>
        <fullName evidence="2">Thiamine biosynthesis protein ThiJ</fullName>
    </submittedName>
</protein>
<gene>
    <name evidence="2" type="ORF">E0H73_23880</name>
</gene>
<reference evidence="2 3" key="1">
    <citation type="submission" date="2019-02" db="EMBL/GenBank/DDBJ databases">
        <title>Kribbella capetownensis sp. nov. and Kribbella speibonae sp. nov., isolated from soil.</title>
        <authorList>
            <person name="Curtis S.M."/>
            <person name="Norton I."/>
            <person name="Everest G.J."/>
            <person name="Meyers P.R."/>
        </authorList>
    </citation>
    <scope>NUCLEOTIDE SEQUENCE [LARGE SCALE GENOMIC DNA]</scope>
    <source>
        <strain evidence="2 3">NRRL B-24813</strain>
    </source>
</reference>
<dbReference type="Gene3D" id="3.40.50.880">
    <property type="match status" value="1"/>
</dbReference>
<evidence type="ECO:0000259" key="1">
    <source>
        <dbReference type="Pfam" id="PF01965"/>
    </source>
</evidence>
<dbReference type="InterPro" id="IPR002818">
    <property type="entry name" value="DJ-1/PfpI"/>
</dbReference>
<dbReference type="Pfam" id="PF01965">
    <property type="entry name" value="DJ-1_PfpI"/>
    <property type="match status" value="1"/>
</dbReference>
<dbReference type="PANTHER" id="PTHR43130">
    <property type="entry name" value="ARAC-FAMILY TRANSCRIPTIONAL REGULATOR"/>
    <property type="match status" value="1"/>
</dbReference>
<dbReference type="SUPFAM" id="SSF52317">
    <property type="entry name" value="Class I glutamine amidotransferase-like"/>
    <property type="match status" value="1"/>
</dbReference>
<dbReference type="OrthoDB" id="4265717at2"/>
<evidence type="ECO:0000313" key="3">
    <source>
        <dbReference type="Proteomes" id="UP000291144"/>
    </source>
</evidence>
<keyword evidence="3" id="KW-1185">Reference proteome</keyword>
<dbReference type="Proteomes" id="UP000291144">
    <property type="component" value="Unassembled WGS sequence"/>
</dbReference>
<dbReference type="RefSeq" id="WP_131360204.1">
    <property type="nucleotide sequence ID" value="NZ_SJKB01000007.1"/>
</dbReference>
<dbReference type="InterPro" id="IPR029062">
    <property type="entry name" value="Class_I_gatase-like"/>
</dbReference>
<dbReference type="EMBL" id="SJKB01000007">
    <property type="protein sequence ID" value="TCC59666.1"/>
    <property type="molecule type" value="Genomic_DNA"/>
</dbReference>